<dbReference type="EnsemblMetazoa" id="XM_022810383">
    <property type="protein sequence ID" value="XP_022666118"/>
    <property type="gene ID" value="LOC111252458"/>
</dbReference>
<evidence type="ECO:0000313" key="10">
    <source>
        <dbReference type="EnsemblMetazoa" id="XP_022666115"/>
    </source>
</evidence>
<dbReference type="SUPFAM" id="SSF52833">
    <property type="entry name" value="Thioredoxin-like"/>
    <property type="match status" value="1"/>
</dbReference>
<dbReference type="RefSeq" id="XP_022666118.1">
    <property type="nucleotide sequence ID" value="XM_022810383.1"/>
</dbReference>
<dbReference type="GO" id="GO:0016034">
    <property type="term" value="F:maleylacetoacetate isomerase activity"/>
    <property type="evidence" value="ECO:0007669"/>
    <property type="project" value="UniProtKB-EC"/>
</dbReference>
<dbReference type="GO" id="GO:0006749">
    <property type="term" value="P:glutathione metabolic process"/>
    <property type="evidence" value="ECO:0007669"/>
    <property type="project" value="TreeGrafter"/>
</dbReference>
<evidence type="ECO:0000256" key="2">
    <source>
        <dbReference type="ARBA" id="ARBA00001955"/>
    </source>
</evidence>
<dbReference type="GO" id="GO:0006572">
    <property type="term" value="P:L-tyrosine catabolic process"/>
    <property type="evidence" value="ECO:0007669"/>
    <property type="project" value="UniProtKB-KW"/>
</dbReference>
<keyword evidence="11" id="KW-1185">Reference proteome</keyword>
<organism evidence="10 11">
    <name type="scientific">Varroa destructor</name>
    <name type="common">Honeybee mite</name>
    <dbReference type="NCBI Taxonomy" id="109461"/>
    <lineage>
        <taxon>Eukaryota</taxon>
        <taxon>Metazoa</taxon>
        <taxon>Ecdysozoa</taxon>
        <taxon>Arthropoda</taxon>
        <taxon>Chelicerata</taxon>
        <taxon>Arachnida</taxon>
        <taxon>Acari</taxon>
        <taxon>Parasitiformes</taxon>
        <taxon>Mesostigmata</taxon>
        <taxon>Gamasina</taxon>
        <taxon>Dermanyssoidea</taxon>
        <taxon>Varroidae</taxon>
        <taxon>Varroa</taxon>
    </lineage>
</organism>
<dbReference type="SFLD" id="SFLDS00019">
    <property type="entry name" value="Glutathione_Transferase_(cytos"/>
    <property type="match status" value="1"/>
</dbReference>
<dbReference type="GO" id="GO:0006559">
    <property type="term" value="P:L-phenylalanine catabolic process"/>
    <property type="evidence" value="ECO:0007669"/>
    <property type="project" value="UniProtKB-UniPathway"/>
</dbReference>
<sequence length="331" mass="37716">MAVFSQQSHLRSSVVQRDTYRTAQDPQRSLNSRIPVTGSAESPVCYKDFIRASFSLKLTRILYNMALIKLSQNHRASICSTRSAKMATNDNCSSSRTDLLDKKIPRPRSLVLHSYFRSSCAWRVRIALESKGLKYTYREVNIREDIPEGKQQHTDEFRALNPLSQVPVLQVYESGELVANLTQSMAIMEYIDESFSGVNLLPKDLLQRAQCRALCQLIVSGIQPIQNLGTLNKLEPDQRQEWARYFINKGFEALERMLSDRVFVTGCCISEQVTLADFCLVPQVYNARRFGVDMSRFPKIVAVDAHLATLEAFIRAHPSRQPDCPESFRKV</sequence>
<dbReference type="SFLD" id="SFLDG00358">
    <property type="entry name" value="Main_(cytGST)"/>
    <property type="match status" value="1"/>
</dbReference>
<dbReference type="EC" id="5.2.1.2" evidence="5"/>
<keyword evidence="6" id="KW-0828">Tyrosine catabolism</keyword>
<evidence type="ECO:0000259" key="9">
    <source>
        <dbReference type="PROSITE" id="PS50405"/>
    </source>
</evidence>
<dbReference type="InterPro" id="IPR004045">
    <property type="entry name" value="Glutathione_S-Trfase_N"/>
</dbReference>
<dbReference type="UniPathway" id="UPA00139">
    <property type="reaction ID" value="UER00340"/>
</dbReference>
<dbReference type="PANTHER" id="PTHR42673:SF4">
    <property type="entry name" value="MALEYLACETOACETATE ISOMERASE"/>
    <property type="match status" value="1"/>
</dbReference>
<dbReference type="SUPFAM" id="SSF47616">
    <property type="entry name" value="GST C-terminal domain-like"/>
    <property type="match status" value="1"/>
</dbReference>
<dbReference type="PROSITE" id="PS50405">
    <property type="entry name" value="GST_CTER"/>
    <property type="match status" value="1"/>
</dbReference>
<dbReference type="EnsemblMetazoa" id="XM_022810380">
    <property type="protein sequence ID" value="XP_022666115"/>
    <property type="gene ID" value="LOC111252458"/>
</dbReference>
<dbReference type="InterPro" id="IPR040079">
    <property type="entry name" value="Glutathione_S-Trfase"/>
</dbReference>
<dbReference type="InterPro" id="IPR036282">
    <property type="entry name" value="Glutathione-S-Trfase_C_sf"/>
</dbReference>
<comment type="cofactor">
    <cofactor evidence="2">
        <name>glutathione</name>
        <dbReference type="ChEBI" id="CHEBI:57925"/>
    </cofactor>
</comment>
<dbReference type="InParanoid" id="A0A7M7KFQ3"/>
<protein>
    <recommendedName>
        <fullName evidence="5">maleylacetoacetate isomerase</fullName>
        <ecNumber evidence="5">5.2.1.2</ecNumber>
    </recommendedName>
</protein>
<feature type="domain" description="GST N-terminal" evidence="8">
    <location>
        <begin position="108"/>
        <end position="199"/>
    </location>
</feature>
<evidence type="ECO:0000313" key="11">
    <source>
        <dbReference type="Proteomes" id="UP000594260"/>
    </source>
</evidence>
<dbReference type="FunFam" id="1.20.1050.10:FF:000010">
    <property type="entry name" value="Maleylacetoacetate isomerase isoform 1"/>
    <property type="match status" value="1"/>
</dbReference>
<dbReference type="Gene3D" id="3.40.30.10">
    <property type="entry name" value="Glutaredoxin"/>
    <property type="match status" value="1"/>
</dbReference>
<dbReference type="FunCoup" id="A0A7M7KFQ3">
    <property type="interactions" value="866"/>
</dbReference>
<dbReference type="NCBIfam" id="TIGR01262">
    <property type="entry name" value="maiA"/>
    <property type="match status" value="1"/>
</dbReference>
<dbReference type="PROSITE" id="PS50404">
    <property type="entry name" value="GST_NTER"/>
    <property type="match status" value="1"/>
</dbReference>
<dbReference type="Proteomes" id="UP000594260">
    <property type="component" value="Unplaced"/>
</dbReference>
<dbReference type="InterPro" id="IPR034330">
    <property type="entry name" value="GST_Zeta_C"/>
</dbReference>
<comment type="pathway">
    <text evidence="3">Amino-acid degradation; L-phenylalanine degradation; acetoacetate and fumarate from L-phenylalanine: step 5/6.</text>
</comment>
<dbReference type="RefSeq" id="XP_022666115.1">
    <property type="nucleotide sequence ID" value="XM_022810380.1"/>
</dbReference>
<dbReference type="InterPro" id="IPR010987">
    <property type="entry name" value="Glutathione-S-Trfase_C-like"/>
</dbReference>
<evidence type="ECO:0000256" key="1">
    <source>
        <dbReference type="ARBA" id="ARBA00001622"/>
    </source>
</evidence>
<dbReference type="KEGG" id="vde:111252458"/>
<dbReference type="InterPro" id="IPR036249">
    <property type="entry name" value="Thioredoxin-like_sf"/>
</dbReference>
<proteinExistence type="inferred from homology"/>
<dbReference type="PANTHER" id="PTHR42673">
    <property type="entry name" value="MALEYLACETOACETATE ISOMERASE"/>
    <property type="match status" value="1"/>
</dbReference>
<dbReference type="Pfam" id="PF13409">
    <property type="entry name" value="GST_N_2"/>
    <property type="match status" value="1"/>
</dbReference>
<evidence type="ECO:0000256" key="4">
    <source>
        <dbReference type="ARBA" id="ARBA00010007"/>
    </source>
</evidence>
<dbReference type="GO" id="GO:0005739">
    <property type="term" value="C:mitochondrion"/>
    <property type="evidence" value="ECO:0007669"/>
    <property type="project" value="TreeGrafter"/>
</dbReference>
<comment type="catalytic activity">
    <reaction evidence="1">
        <text>4-maleylacetoacetate = 4-fumarylacetoacetate</text>
        <dbReference type="Rhea" id="RHEA:14817"/>
        <dbReference type="ChEBI" id="CHEBI:17105"/>
        <dbReference type="ChEBI" id="CHEBI:18034"/>
        <dbReference type="EC" id="5.2.1.2"/>
    </reaction>
</comment>
<evidence type="ECO:0000259" key="8">
    <source>
        <dbReference type="PROSITE" id="PS50404"/>
    </source>
</evidence>
<dbReference type="Gene3D" id="1.20.1050.10">
    <property type="match status" value="1"/>
</dbReference>
<dbReference type="CDD" id="cd03191">
    <property type="entry name" value="GST_C_Zeta"/>
    <property type="match status" value="1"/>
</dbReference>
<dbReference type="AlphaFoldDB" id="A0A7M7KFQ3"/>
<keyword evidence="7" id="KW-0585">Phenylalanine catabolism</keyword>
<comment type="similarity">
    <text evidence="4">Belongs to the GST superfamily. Zeta family.</text>
</comment>
<name>A0A7M7KFQ3_VARDE</name>
<dbReference type="OrthoDB" id="202840at2759"/>
<evidence type="ECO:0000256" key="5">
    <source>
        <dbReference type="ARBA" id="ARBA00013199"/>
    </source>
</evidence>
<dbReference type="GeneID" id="111252458"/>
<evidence type="ECO:0000256" key="6">
    <source>
        <dbReference type="ARBA" id="ARBA00022878"/>
    </source>
</evidence>
<dbReference type="GO" id="GO:0004364">
    <property type="term" value="F:glutathione transferase activity"/>
    <property type="evidence" value="ECO:0007669"/>
    <property type="project" value="TreeGrafter"/>
</dbReference>
<evidence type="ECO:0000256" key="7">
    <source>
        <dbReference type="ARBA" id="ARBA00023232"/>
    </source>
</evidence>
<dbReference type="InterPro" id="IPR005955">
    <property type="entry name" value="GST_Zeta"/>
</dbReference>
<accession>A0A7M7KFQ3</accession>
<evidence type="ECO:0000256" key="3">
    <source>
        <dbReference type="ARBA" id="ARBA00004671"/>
    </source>
</evidence>
<reference evidence="10" key="1">
    <citation type="submission" date="2021-01" db="UniProtKB">
        <authorList>
            <consortium name="EnsemblMetazoa"/>
        </authorList>
    </citation>
    <scope>IDENTIFICATION</scope>
</reference>
<feature type="domain" description="GST C-terminal" evidence="9">
    <location>
        <begin position="204"/>
        <end position="326"/>
    </location>
</feature>